<dbReference type="FunFam" id="1.10.287.130:FF:000002">
    <property type="entry name" value="Two-component osmosensing histidine kinase"/>
    <property type="match status" value="1"/>
</dbReference>
<dbReference type="Gene3D" id="1.10.287.130">
    <property type="match status" value="1"/>
</dbReference>
<gene>
    <name evidence="15" type="ORF">GCM10007383_14340</name>
</gene>
<sequence length="921" mass="103848">MNNNHISTVQDQSLSRLRALNNLYKDIFDFLIYSVSEMLNIGLCTITIFKESEVYVIATTDDSIRKIWPLDPALNTEEEDKGKLLNLAPHSAEKFNVKFSRSLPIIDYKGTLVGSLNIFDDKEKTLTQSENKFLAKAIYQVNFLVASKFRDQRLEKHDNLFTLSNDLIGIISFNGLLITHNPSFTHTLGWSSEKILHSPFTAIIHEDDLDETAKVIQKLMKGESVVNFTNRGKTKGGDIKWMEWTSTPDMDAEVILTIGRDVTEFVKREQLLEKSEQKFHNLFNNVKGILSIHDLEGNFIEVNPAGLAASEYSEQEMKQSSIYDLVAADRKDKIEEYLSAVRDYGKASGEMTIIKKSGKKEVWYFMSTLDEDETGNKRVLTNVIDISERKILADELLKAKEEAEEALKVKSQFIANMSHEIRTPLNGIIGFTELALATKLEETQKQYLEIINQSGVALYNIINDILDFSKIESNKMKLEIDKVDVEEVVSEAFNIVSFGINKKGLEMLIDIDHNIPPYIWADATRLKQILVHLLGNALKFTEKGEIKLYVTILEDCGNNKMRLRFGISDTGIGIHKDKQKEIFSAFTQEDGSITKRYGGTGLGLTISNKLLALGNSNLQLESEQGKGSDFYFDVEFKVEKEDIVNSLEDIKRVLIVDDNENTRKILRRMLEIKNIEVEEADSGLKALLIMMDQPNFDVIIMDYHMPVMDGIETIGKIKGLAPSQSCEIPFIVLYNSSDDDQLQAACDELEVESRLVKPIRMRQMYQTLSGLKNLAVVQPIIAKNEISEPSCPHLKILIAEDNEINMQLTKLFLQGLVPNAAVVEALNGAEAVEKYTQEKPDIVLMDVQMPITNGLEATRQIRASEDEVEVPIIALTAGSLPGEKERCLDAGMTDFLAKPLLQQSLGNMLTKWLGETIYNQP</sequence>
<dbReference type="SUPFAM" id="SSF55785">
    <property type="entry name" value="PYP-like sensor domain (PAS domain)"/>
    <property type="match status" value="2"/>
</dbReference>
<dbReference type="EMBL" id="BMWP01000007">
    <property type="protein sequence ID" value="GGW30194.1"/>
    <property type="molecule type" value="Genomic_DNA"/>
</dbReference>
<dbReference type="RefSeq" id="WP_229797158.1">
    <property type="nucleotide sequence ID" value="NZ_BMWP01000007.1"/>
</dbReference>
<keyword evidence="8" id="KW-0902">Two-component regulatory system</keyword>
<dbReference type="SUPFAM" id="SSF52172">
    <property type="entry name" value="CheY-like"/>
    <property type="match status" value="2"/>
</dbReference>
<comment type="subunit">
    <text evidence="9">At low DSF concentrations, interacts with RpfF.</text>
</comment>
<dbReference type="SUPFAM" id="SSF47384">
    <property type="entry name" value="Homodimeric domain of signal transducing histidine kinase"/>
    <property type="match status" value="1"/>
</dbReference>
<reference evidence="15" key="1">
    <citation type="journal article" date="2014" name="Int. J. Syst. Evol. Microbiol.">
        <title>Complete genome sequence of Corynebacterium casei LMG S-19264T (=DSM 44701T), isolated from a smear-ripened cheese.</title>
        <authorList>
            <consortium name="US DOE Joint Genome Institute (JGI-PGF)"/>
            <person name="Walter F."/>
            <person name="Albersmeier A."/>
            <person name="Kalinowski J."/>
            <person name="Ruckert C."/>
        </authorList>
    </citation>
    <scope>NUCLEOTIDE SEQUENCE</scope>
    <source>
        <strain evidence="15">KCTC 12113</strain>
    </source>
</reference>
<dbReference type="InterPro" id="IPR003594">
    <property type="entry name" value="HATPase_dom"/>
</dbReference>
<evidence type="ECO:0000313" key="16">
    <source>
        <dbReference type="Proteomes" id="UP000634668"/>
    </source>
</evidence>
<evidence type="ECO:0000259" key="13">
    <source>
        <dbReference type="PROSITE" id="PS50110"/>
    </source>
</evidence>
<keyword evidence="3 11" id="KW-0597">Phosphoprotein</keyword>
<dbReference type="InterPro" id="IPR000014">
    <property type="entry name" value="PAS"/>
</dbReference>
<organism evidence="15 16">
    <name type="scientific">Arenibacter certesii</name>
    <dbReference type="NCBI Taxonomy" id="228955"/>
    <lineage>
        <taxon>Bacteria</taxon>
        <taxon>Pseudomonadati</taxon>
        <taxon>Bacteroidota</taxon>
        <taxon>Flavobacteriia</taxon>
        <taxon>Flavobacteriales</taxon>
        <taxon>Flavobacteriaceae</taxon>
        <taxon>Arenibacter</taxon>
    </lineage>
</organism>
<dbReference type="FunFam" id="3.30.565.10:FF:000010">
    <property type="entry name" value="Sensor histidine kinase RcsC"/>
    <property type="match status" value="1"/>
</dbReference>
<dbReference type="CDD" id="cd00130">
    <property type="entry name" value="PAS"/>
    <property type="match status" value="2"/>
</dbReference>
<dbReference type="PROSITE" id="PS50109">
    <property type="entry name" value="HIS_KIN"/>
    <property type="match status" value="1"/>
</dbReference>
<dbReference type="InterPro" id="IPR011006">
    <property type="entry name" value="CheY-like_superfamily"/>
</dbReference>
<dbReference type="InterPro" id="IPR013655">
    <property type="entry name" value="PAS_fold_3"/>
</dbReference>
<evidence type="ECO:0000256" key="1">
    <source>
        <dbReference type="ARBA" id="ARBA00000085"/>
    </source>
</evidence>
<accession>A0A918ITI5</accession>
<proteinExistence type="predicted"/>
<dbReference type="Pfam" id="PF02518">
    <property type="entry name" value="HATPase_c"/>
    <property type="match status" value="1"/>
</dbReference>
<dbReference type="Pfam" id="PF08447">
    <property type="entry name" value="PAS_3"/>
    <property type="match status" value="1"/>
</dbReference>
<dbReference type="PROSITE" id="PS50112">
    <property type="entry name" value="PAS"/>
    <property type="match status" value="2"/>
</dbReference>
<evidence type="ECO:0000256" key="8">
    <source>
        <dbReference type="ARBA" id="ARBA00023012"/>
    </source>
</evidence>
<dbReference type="InterPro" id="IPR001789">
    <property type="entry name" value="Sig_transdc_resp-reg_receiver"/>
</dbReference>
<dbReference type="Proteomes" id="UP000634668">
    <property type="component" value="Unassembled WGS sequence"/>
</dbReference>
<dbReference type="SUPFAM" id="SSF55874">
    <property type="entry name" value="ATPase domain of HSP90 chaperone/DNA topoisomerase II/histidine kinase"/>
    <property type="match status" value="1"/>
</dbReference>
<evidence type="ECO:0000256" key="11">
    <source>
        <dbReference type="PROSITE-ProRule" id="PRU00169"/>
    </source>
</evidence>
<dbReference type="CDD" id="cd00082">
    <property type="entry name" value="HisKA"/>
    <property type="match status" value="1"/>
</dbReference>
<reference evidence="15" key="2">
    <citation type="submission" date="2020-09" db="EMBL/GenBank/DDBJ databases">
        <authorList>
            <person name="Sun Q."/>
            <person name="Kim S."/>
        </authorList>
    </citation>
    <scope>NUCLEOTIDE SEQUENCE</scope>
    <source>
        <strain evidence="15">KCTC 12113</strain>
    </source>
</reference>
<dbReference type="Pfam" id="PF00512">
    <property type="entry name" value="HisKA"/>
    <property type="match status" value="1"/>
</dbReference>
<evidence type="ECO:0000256" key="6">
    <source>
        <dbReference type="ARBA" id="ARBA00022777"/>
    </source>
</evidence>
<keyword evidence="16" id="KW-1185">Reference proteome</keyword>
<name>A0A918ITI5_9FLAO</name>
<keyword evidence="7" id="KW-0067">ATP-binding</keyword>
<dbReference type="SMART" id="SM00448">
    <property type="entry name" value="REC"/>
    <property type="match status" value="2"/>
</dbReference>
<feature type="modified residue" description="4-aspartylphosphate" evidence="11">
    <location>
        <position position="702"/>
    </location>
</feature>
<dbReference type="InterPro" id="IPR004358">
    <property type="entry name" value="Sig_transdc_His_kin-like_C"/>
</dbReference>
<feature type="domain" description="Histidine kinase" evidence="12">
    <location>
        <begin position="416"/>
        <end position="638"/>
    </location>
</feature>
<evidence type="ECO:0000256" key="5">
    <source>
        <dbReference type="ARBA" id="ARBA00022741"/>
    </source>
</evidence>
<dbReference type="CDD" id="cd17546">
    <property type="entry name" value="REC_hyHK_CKI1_RcsC-like"/>
    <property type="match status" value="2"/>
</dbReference>
<dbReference type="EC" id="2.7.13.3" evidence="2"/>
<keyword evidence="5" id="KW-0547">Nucleotide-binding</keyword>
<comment type="caution">
    <text evidence="15">The sequence shown here is derived from an EMBL/GenBank/DDBJ whole genome shotgun (WGS) entry which is preliminary data.</text>
</comment>
<dbReference type="CDD" id="cd16922">
    <property type="entry name" value="HATPase_EvgS-ArcB-TorS-like"/>
    <property type="match status" value="1"/>
</dbReference>
<evidence type="ECO:0000256" key="9">
    <source>
        <dbReference type="ARBA" id="ARBA00064003"/>
    </source>
</evidence>
<dbReference type="InterPro" id="IPR036097">
    <property type="entry name" value="HisK_dim/P_sf"/>
</dbReference>
<dbReference type="Gene3D" id="3.30.565.10">
    <property type="entry name" value="Histidine kinase-like ATPase, C-terminal domain"/>
    <property type="match status" value="1"/>
</dbReference>
<feature type="domain" description="Response regulatory" evidence="13">
    <location>
        <begin position="652"/>
        <end position="772"/>
    </location>
</feature>
<dbReference type="SMART" id="SM00091">
    <property type="entry name" value="PAS"/>
    <property type="match status" value="2"/>
</dbReference>
<evidence type="ECO:0000259" key="14">
    <source>
        <dbReference type="PROSITE" id="PS50112"/>
    </source>
</evidence>
<comment type="catalytic activity">
    <reaction evidence="1">
        <text>ATP + protein L-histidine = ADP + protein N-phospho-L-histidine.</text>
        <dbReference type="EC" id="2.7.13.3"/>
    </reaction>
</comment>
<dbReference type="PANTHER" id="PTHR45339:SF1">
    <property type="entry name" value="HYBRID SIGNAL TRANSDUCTION HISTIDINE KINASE J"/>
    <property type="match status" value="1"/>
</dbReference>
<dbReference type="Gene3D" id="3.40.50.2300">
    <property type="match status" value="2"/>
</dbReference>
<dbReference type="SMART" id="SM00388">
    <property type="entry name" value="HisKA"/>
    <property type="match status" value="1"/>
</dbReference>
<feature type="domain" description="Response regulatory" evidence="13">
    <location>
        <begin position="795"/>
        <end position="913"/>
    </location>
</feature>
<evidence type="ECO:0000256" key="10">
    <source>
        <dbReference type="ARBA" id="ARBA00068150"/>
    </source>
</evidence>
<feature type="domain" description="PAS" evidence="14">
    <location>
        <begin position="153"/>
        <end position="223"/>
    </location>
</feature>
<evidence type="ECO:0000256" key="2">
    <source>
        <dbReference type="ARBA" id="ARBA00012438"/>
    </source>
</evidence>
<dbReference type="GO" id="GO:0000155">
    <property type="term" value="F:phosphorelay sensor kinase activity"/>
    <property type="evidence" value="ECO:0007669"/>
    <property type="project" value="InterPro"/>
</dbReference>
<dbReference type="PROSITE" id="PS50110">
    <property type="entry name" value="RESPONSE_REGULATORY"/>
    <property type="match status" value="2"/>
</dbReference>
<evidence type="ECO:0000259" key="12">
    <source>
        <dbReference type="PROSITE" id="PS50109"/>
    </source>
</evidence>
<evidence type="ECO:0000256" key="7">
    <source>
        <dbReference type="ARBA" id="ARBA00022840"/>
    </source>
</evidence>
<feature type="domain" description="PAS" evidence="14">
    <location>
        <begin position="275"/>
        <end position="345"/>
    </location>
</feature>
<dbReference type="InterPro" id="IPR035965">
    <property type="entry name" value="PAS-like_dom_sf"/>
</dbReference>
<dbReference type="InterPro" id="IPR036890">
    <property type="entry name" value="HATPase_C_sf"/>
</dbReference>
<dbReference type="PANTHER" id="PTHR45339">
    <property type="entry name" value="HYBRID SIGNAL TRANSDUCTION HISTIDINE KINASE J"/>
    <property type="match status" value="1"/>
</dbReference>
<evidence type="ECO:0000313" key="15">
    <source>
        <dbReference type="EMBL" id="GGW30194.1"/>
    </source>
</evidence>
<dbReference type="NCBIfam" id="TIGR00229">
    <property type="entry name" value="sensory_box"/>
    <property type="match status" value="2"/>
</dbReference>
<dbReference type="AlphaFoldDB" id="A0A918ITI5"/>
<dbReference type="Pfam" id="PF00072">
    <property type="entry name" value="Response_reg"/>
    <property type="match status" value="2"/>
</dbReference>
<dbReference type="PRINTS" id="PR00344">
    <property type="entry name" value="BCTRLSENSOR"/>
</dbReference>
<keyword evidence="6" id="KW-0418">Kinase</keyword>
<dbReference type="Pfam" id="PF13426">
    <property type="entry name" value="PAS_9"/>
    <property type="match status" value="1"/>
</dbReference>
<dbReference type="GO" id="GO:0005524">
    <property type="term" value="F:ATP binding"/>
    <property type="evidence" value="ECO:0007669"/>
    <property type="project" value="UniProtKB-KW"/>
</dbReference>
<evidence type="ECO:0000256" key="3">
    <source>
        <dbReference type="ARBA" id="ARBA00022553"/>
    </source>
</evidence>
<keyword evidence="4" id="KW-0808">Transferase</keyword>
<dbReference type="InterPro" id="IPR003661">
    <property type="entry name" value="HisK_dim/P_dom"/>
</dbReference>
<dbReference type="SMART" id="SM00387">
    <property type="entry name" value="HATPase_c"/>
    <property type="match status" value="1"/>
</dbReference>
<protein>
    <recommendedName>
        <fullName evidence="10">Sensory/regulatory protein RpfC</fullName>
        <ecNumber evidence="2">2.7.13.3</ecNumber>
    </recommendedName>
</protein>
<dbReference type="Gene3D" id="3.30.450.20">
    <property type="entry name" value="PAS domain"/>
    <property type="match status" value="2"/>
</dbReference>
<dbReference type="InterPro" id="IPR005467">
    <property type="entry name" value="His_kinase_dom"/>
</dbReference>
<feature type="modified residue" description="4-aspartylphosphate" evidence="11">
    <location>
        <position position="846"/>
    </location>
</feature>
<evidence type="ECO:0000256" key="4">
    <source>
        <dbReference type="ARBA" id="ARBA00022679"/>
    </source>
</evidence>